<dbReference type="EMBL" id="JBBKAK010000001">
    <property type="protein sequence ID" value="MEJ8667512.1"/>
    <property type="molecule type" value="Genomic_DNA"/>
</dbReference>
<dbReference type="Proteomes" id="UP001376459">
    <property type="component" value="Unassembled WGS sequence"/>
</dbReference>
<evidence type="ECO:0000313" key="2">
    <source>
        <dbReference type="Proteomes" id="UP001376459"/>
    </source>
</evidence>
<name>A0ABU8UF55_9ACTN</name>
<protein>
    <submittedName>
        <fullName evidence="1">Uncharacterized protein</fullName>
    </submittedName>
</protein>
<accession>A0ABU8UF55</accession>
<dbReference type="SUPFAM" id="SSF89372">
    <property type="entry name" value="Fucose-specific lectin"/>
    <property type="match status" value="2"/>
</dbReference>
<gene>
    <name evidence="1" type="ORF">WKI71_00030</name>
</gene>
<reference evidence="1 2" key="1">
    <citation type="submission" date="2024-03" db="EMBL/GenBank/DDBJ databases">
        <title>Novel Streptomyces species of biotechnological and ecological value are a feature of Machair soil.</title>
        <authorList>
            <person name="Prole J.R."/>
            <person name="Goodfellow M."/>
            <person name="Allenby N."/>
            <person name="Ward A.C."/>
        </authorList>
    </citation>
    <scope>NUCLEOTIDE SEQUENCE [LARGE SCALE GENOMIC DNA]</scope>
    <source>
        <strain evidence="1 2">MS1.AVA.1</strain>
    </source>
</reference>
<dbReference type="PANTHER" id="PTHR36893">
    <property type="entry name" value="OS01G0275950 PROTEIN"/>
    <property type="match status" value="1"/>
</dbReference>
<comment type="caution">
    <text evidence="1">The sequence shown here is derived from an EMBL/GenBank/DDBJ whole genome shotgun (WGS) entry which is preliminary data.</text>
</comment>
<sequence>MASWQWNDQNKPTPTIGVRATAGAVSVKDNPQASQRPYVFVRGSDSRLHANWWDGGKWQWSDHGLPAGRTILEKVGSVTVRDTPSAAQRPYTFVIGDDSKLYANWWDGSQWHWADHGAPSGRWVREGVGVVVVQDSPNAPERPYAFVLTDDFRLWCNWWDGTAWHWAEHGAPPSRTISRPLGVTTVRDTPSAFDRPYAYVITADSHLWCNWWDGSTWHWADHGTPAGQLVKKGAGVISVQDTPNAAQRPYVFVQGYDSKLYSNWWDGTTWHWSAQGTPSGRLILDSVGAITVRDAPNAAQRPYAFVIGDDSKLYANWWDGSTWKWADHGTATGRVLERPGEVLTVQDNTNAAQRPYAFLITDDSELWVNWWSLP</sequence>
<proteinExistence type="predicted"/>
<evidence type="ECO:0000313" key="1">
    <source>
        <dbReference type="EMBL" id="MEJ8667512.1"/>
    </source>
</evidence>
<keyword evidence="2" id="KW-1185">Reference proteome</keyword>
<dbReference type="PANTHER" id="PTHR36893:SF1">
    <property type="entry name" value="BULB-TYPE LECTIN DOMAIN-CONTAINING PROTEIN"/>
    <property type="match status" value="1"/>
</dbReference>
<organism evidence="1 2">
    <name type="scientific">Streptomyces machairae</name>
    <dbReference type="NCBI Taxonomy" id="3134109"/>
    <lineage>
        <taxon>Bacteria</taxon>
        <taxon>Bacillati</taxon>
        <taxon>Actinomycetota</taxon>
        <taxon>Actinomycetes</taxon>
        <taxon>Kitasatosporales</taxon>
        <taxon>Streptomycetaceae</taxon>
        <taxon>Streptomyces</taxon>
    </lineage>
</organism>
<dbReference type="Gene3D" id="2.120.10.70">
    <property type="entry name" value="Fucose-specific lectin"/>
    <property type="match status" value="2"/>
</dbReference>